<dbReference type="GO" id="GO:0030272">
    <property type="term" value="F:5-formyltetrahydrofolate cyclo-ligase activity"/>
    <property type="evidence" value="ECO:0007669"/>
    <property type="project" value="UniProtKB-EC"/>
</dbReference>
<evidence type="ECO:0000256" key="1">
    <source>
        <dbReference type="ARBA" id="ARBA00010638"/>
    </source>
</evidence>
<dbReference type="AlphaFoldDB" id="A0A133XFG9"/>
<dbReference type="PIRSF" id="PIRSF006806">
    <property type="entry name" value="FTHF_cligase"/>
    <property type="match status" value="1"/>
</dbReference>
<dbReference type="STRING" id="281362.AT959_17225"/>
<dbReference type="InterPro" id="IPR037171">
    <property type="entry name" value="NagB/RpiA_transferase-like"/>
</dbReference>
<accession>A0A133XFG9</accession>
<keyword evidence="2 5" id="KW-0547">Nucleotide-binding</keyword>
<proteinExistence type="inferred from homology"/>
<evidence type="ECO:0000256" key="4">
    <source>
        <dbReference type="PIRSR" id="PIRSR006806-1"/>
    </source>
</evidence>
<dbReference type="RefSeq" id="WP_066885754.1">
    <property type="nucleotide sequence ID" value="NZ_LODL01000035.1"/>
</dbReference>
<dbReference type="Proteomes" id="UP000070186">
    <property type="component" value="Unassembled WGS sequence"/>
</dbReference>
<comment type="cofactor">
    <cofactor evidence="5">
        <name>Mg(2+)</name>
        <dbReference type="ChEBI" id="CHEBI:18420"/>
    </cofactor>
</comment>
<comment type="catalytic activity">
    <reaction evidence="5">
        <text>(6S)-5-formyl-5,6,7,8-tetrahydrofolate + ATP = (6R)-5,10-methenyltetrahydrofolate + ADP + phosphate</text>
        <dbReference type="Rhea" id="RHEA:10488"/>
        <dbReference type="ChEBI" id="CHEBI:30616"/>
        <dbReference type="ChEBI" id="CHEBI:43474"/>
        <dbReference type="ChEBI" id="CHEBI:57455"/>
        <dbReference type="ChEBI" id="CHEBI:57457"/>
        <dbReference type="ChEBI" id="CHEBI:456216"/>
        <dbReference type="EC" id="6.3.3.2"/>
    </reaction>
</comment>
<evidence type="ECO:0000256" key="5">
    <source>
        <dbReference type="RuleBase" id="RU361279"/>
    </source>
</evidence>
<dbReference type="GO" id="GO:0046872">
    <property type="term" value="F:metal ion binding"/>
    <property type="evidence" value="ECO:0007669"/>
    <property type="project" value="UniProtKB-KW"/>
</dbReference>
<evidence type="ECO:0000313" key="7">
    <source>
        <dbReference type="Proteomes" id="UP000070186"/>
    </source>
</evidence>
<evidence type="ECO:0000313" key="6">
    <source>
        <dbReference type="EMBL" id="KXB29673.1"/>
    </source>
</evidence>
<gene>
    <name evidence="6" type="ORF">AT959_17225</name>
</gene>
<keyword evidence="5" id="KW-0460">Magnesium</keyword>
<dbReference type="GO" id="GO:0035999">
    <property type="term" value="P:tetrahydrofolate interconversion"/>
    <property type="evidence" value="ECO:0007669"/>
    <property type="project" value="TreeGrafter"/>
</dbReference>
<dbReference type="EMBL" id="LODL01000035">
    <property type="protein sequence ID" value="KXB29673.1"/>
    <property type="molecule type" value="Genomic_DNA"/>
</dbReference>
<dbReference type="GO" id="GO:0005524">
    <property type="term" value="F:ATP binding"/>
    <property type="evidence" value="ECO:0007669"/>
    <property type="project" value="UniProtKB-KW"/>
</dbReference>
<comment type="similarity">
    <text evidence="1 5">Belongs to the 5-formyltetrahydrofolate cyclo-ligase family.</text>
</comment>
<dbReference type="InterPro" id="IPR024185">
    <property type="entry name" value="FTHF_cligase-like_sf"/>
</dbReference>
<dbReference type="SUPFAM" id="SSF100950">
    <property type="entry name" value="NagB/RpiA/CoA transferase-like"/>
    <property type="match status" value="1"/>
</dbReference>
<keyword evidence="6" id="KW-0436">Ligase</keyword>
<comment type="caution">
    <text evidence="6">The sequence shown here is derived from an EMBL/GenBank/DDBJ whole genome shotgun (WGS) entry which is preliminary data.</text>
</comment>
<evidence type="ECO:0000256" key="2">
    <source>
        <dbReference type="ARBA" id="ARBA00022741"/>
    </source>
</evidence>
<keyword evidence="5" id="KW-0479">Metal-binding</keyword>
<sequence length="193" mass="20724">MTELIEDNTGWRRALRREMVARRAGLDDAAHAALSARIVGHLGASLPVPRIAAFCWPIKHEPDVRAIVAHWAAAGAQAALPVVVAENAALAFRIWESGTTLAPDRYGIPTPVSGDWVTPDLILLPLNGFDAAGYRLGYGGGYFDRTLAALSPRPLAVGVGFEVNRLASIRPESHDQRLDWIVTEAGAFRPSAA</sequence>
<dbReference type="PANTHER" id="PTHR23407">
    <property type="entry name" value="ATPASE INHIBITOR/5-FORMYLTETRAHYDROFOLATE CYCLO-LIGASE"/>
    <property type="match status" value="1"/>
</dbReference>
<dbReference type="Pfam" id="PF01812">
    <property type="entry name" value="5-FTHF_cyc-lig"/>
    <property type="match status" value="1"/>
</dbReference>
<name>A0A133XFG9_9RHOO</name>
<keyword evidence="3 5" id="KW-0067">ATP-binding</keyword>
<protein>
    <recommendedName>
        <fullName evidence="5">5-formyltetrahydrofolate cyclo-ligase</fullName>
        <ecNumber evidence="5">6.3.3.2</ecNumber>
    </recommendedName>
</protein>
<keyword evidence="7" id="KW-1185">Reference proteome</keyword>
<evidence type="ECO:0000256" key="3">
    <source>
        <dbReference type="ARBA" id="ARBA00022840"/>
    </source>
</evidence>
<dbReference type="EC" id="6.3.3.2" evidence="5"/>
<reference evidence="6 7" key="1">
    <citation type="submission" date="2015-12" db="EMBL/GenBank/DDBJ databases">
        <title>Nitrous oxide reduction kinetics distinguish bacteria harboring typical versus atypical NosZ.</title>
        <authorList>
            <person name="Yoon S."/>
            <person name="Nissen S."/>
            <person name="Park D."/>
            <person name="Sanford R.A."/>
            <person name="Loeffler F.E."/>
        </authorList>
    </citation>
    <scope>NUCLEOTIDE SEQUENCE [LARGE SCALE GENOMIC DNA]</scope>
    <source>
        <strain evidence="6 7">ATCC BAA-841</strain>
    </source>
</reference>
<dbReference type="PANTHER" id="PTHR23407:SF1">
    <property type="entry name" value="5-FORMYLTETRAHYDROFOLATE CYCLO-LIGASE"/>
    <property type="match status" value="1"/>
</dbReference>
<dbReference type="Gene3D" id="3.40.50.10420">
    <property type="entry name" value="NagB/RpiA/CoA transferase-like"/>
    <property type="match status" value="1"/>
</dbReference>
<dbReference type="GO" id="GO:0009396">
    <property type="term" value="P:folic acid-containing compound biosynthetic process"/>
    <property type="evidence" value="ECO:0007669"/>
    <property type="project" value="TreeGrafter"/>
</dbReference>
<organism evidence="6 7">
    <name type="scientific">Dechloromonas denitrificans</name>
    <dbReference type="NCBI Taxonomy" id="281362"/>
    <lineage>
        <taxon>Bacteria</taxon>
        <taxon>Pseudomonadati</taxon>
        <taxon>Pseudomonadota</taxon>
        <taxon>Betaproteobacteria</taxon>
        <taxon>Rhodocyclales</taxon>
        <taxon>Azonexaceae</taxon>
        <taxon>Dechloromonas</taxon>
    </lineage>
</organism>
<dbReference type="NCBIfam" id="TIGR02727">
    <property type="entry name" value="MTHFS_bact"/>
    <property type="match status" value="1"/>
</dbReference>
<dbReference type="InterPro" id="IPR002698">
    <property type="entry name" value="FTHF_cligase"/>
</dbReference>
<feature type="binding site" evidence="4">
    <location>
        <position position="61"/>
    </location>
    <ligand>
        <name>substrate</name>
    </ligand>
</feature>